<name>A0A9X1T0D5_9ACTN</name>
<evidence type="ECO:0000313" key="6">
    <source>
        <dbReference type="EMBL" id="MCD5312628.1"/>
    </source>
</evidence>
<dbReference type="Proteomes" id="UP001138997">
    <property type="component" value="Unassembled WGS sequence"/>
</dbReference>
<dbReference type="SUPFAM" id="SSF51445">
    <property type="entry name" value="(Trans)glycosidases"/>
    <property type="match status" value="1"/>
</dbReference>
<keyword evidence="4" id="KW-0472">Membrane</keyword>
<keyword evidence="4" id="KW-0812">Transmembrane</keyword>
<feature type="transmembrane region" description="Helical" evidence="4">
    <location>
        <begin position="24"/>
        <end position="47"/>
    </location>
</feature>
<dbReference type="GO" id="GO:0004553">
    <property type="term" value="F:hydrolase activity, hydrolyzing O-glycosyl compounds"/>
    <property type="evidence" value="ECO:0007669"/>
    <property type="project" value="InterPro"/>
</dbReference>
<feature type="domain" description="GH26" evidence="5">
    <location>
        <begin position="37"/>
        <end position="367"/>
    </location>
</feature>
<reference evidence="6" key="1">
    <citation type="submission" date="2021-11" db="EMBL/GenBank/DDBJ databases">
        <title>Streptomyces corallinus and Kineosporia corallina sp. nov., two new coral-derived marine actinobacteria.</title>
        <authorList>
            <person name="Buangrab K."/>
            <person name="Sutthacheep M."/>
            <person name="Yeemin T."/>
            <person name="Harunari E."/>
            <person name="Igarashi Y."/>
            <person name="Sripreechasak P."/>
            <person name="Kanchanasin P."/>
            <person name="Tanasupawat S."/>
            <person name="Phongsopitanun W."/>
        </authorList>
    </citation>
    <scope>NUCLEOTIDE SEQUENCE</scope>
    <source>
        <strain evidence="6">JCM 31032</strain>
    </source>
</reference>
<keyword evidence="2 3" id="KW-0326">Glycosidase</keyword>
<dbReference type="RefSeq" id="WP_231443045.1">
    <property type="nucleotide sequence ID" value="NZ_JAJOMB010000008.1"/>
</dbReference>
<keyword evidence="1 3" id="KW-0378">Hydrolase</keyword>
<gene>
    <name evidence="6" type="ORF">LR394_17105</name>
</gene>
<comment type="similarity">
    <text evidence="3">Belongs to the glycosyl hydrolase 26 family.</text>
</comment>
<evidence type="ECO:0000313" key="7">
    <source>
        <dbReference type="Proteomes" id="UP001138997"/>
    </source>
</evidence>
<proteinExistence type="inferred from homology"/>
<evidence type="ECO:0000256" key="3">
    <source>
        <dbReference type="PROSITE-ProRule" id="PRU01100"/>
    </source>
</evidence>
<dbReference type="InterPro" id="IPR022790">
    <property type="entry name" value="GH26_dom"/>
</dbReference>
<keyword evidence="4" id="KW-1133">Transmembrane helix</keyword>
<feature type="active site" description="Proton donor" evidence="3">
    <location>
        <position position="175"/>
    </location>
</feature>
<sequence>MLELTRGTGGPPRAVARRRRRLRLFALVAGVLAVLLAVAAGVGYWLWQRDPVGDAALSGPIPERTVPPLKNGVFVGTEPDQAQAFAEWFGADLDVVVDFSSRTSWDEIADPAYMIEAWSGTGYQPSYSIALLPEDDASATVANGATGAYNEYYRQLAQNLVEAGQGNAILRLGWEFNLETSRWATPDTAAFIGYWRQIADTMRSVPGQEFKFDWNPNNGKNKYDAVEYYPGDEYVDYIGVDAYDVAYTWRTYPYPDGCDVDCRSDRQERAWENAIYGGKRGLEFWADFARHRGKPLTLPEWGLWEREDRHGGGLNTYYLQQMHAFIANPDNGVAYQAYFEFNGHDGPHKLMTTYQEAGETFRSLFAK</sequence>
<protein>
    <recommendedName>
        <fullName evidence="5">GH26 domain-containing protein</fullName>
    </recommendedName>
</protein>
<dbReference type="AlphaFoldDB" id="A0A9X1T0D5"/>
<dbReference type="Gene3D" id="3.20.20.80">
    <property type="entry name" value="Glycosidases"/>
    <property type="match status" value="1"/>
</dbReference>
<evidence type="ECO:0000256" key="2">
    <source>
        <dbReference type="ARBA" id="ARBA00023295"/>
    </source>
</evidence>
<feature type="active site" description="Nucleophile" evidence="3">
    <location>
        <position position="300"/>
    </location>
</feature>
<dbReference type="PROSITE" id="PS51764">
    <property type="entry name" value="GH26"/>
    <property type="match status" value="1"/>
</dbReference>
<dbReference type="EMBL" id="JAJOMB010000008">
    <property type="protein sequence ID" value="MCD5312628.1"/>
    <property type="molecule type" value="Genomic_DNA"/>
</dbReference>
<accession>A0A9X1T0D5</accession>
<dbReference type="Pfam" id="PF02156">
    <property type="entry name" value="Glyco_hydro_26"/>
    <property type="match status" value="1"/>
</dbReference>
<evidence type="ECO:0000256" key="1">
    <source>
        <dbReference type="ARBA" id="ARBA00022801"/>
    </source>
</evidence>
<organism evidence="6 7">
    <name type="scientific">Kineosporia babensis</name>
    <dbReference type="NCBI Taxonomy" id="499548"/>
    <lineage>
        <taxon>Bacteria</taxon>
        <taxon>Bacillati</taxon>
        <taxon>Actinomycetota</taxon>
        <taxon>Actinomycetes</taxon>
        <taxon>Kineosporiales</taxon>
        <taxon>Kineosporiaceae</taxon>
        <taxon>Kineosporia</taxon>
    </lineage>
</organism>
<evidence type="ECO:0000256" key="4">
    <source>
        <dbReference type="SAM" id="Phobius"/>
    </source>
</evidence>
<comment type="caution">
    <text evidence="6">The sequence shown here is derived from an EMBL/GenBank/DDBJ whole genome shotgun (WGS) entry which is preliminary data.</text>
</comment>
<keyword evidence="7" id="KW-1185">Reference proteome</keyword>
<dbReference type="InterPro" id="IPR017853">
    <property type="entry name" value="GH"/>
</dbReference>
<evidence type="ECO:0000259" key="5">
    <source>
        <dbReference type="PROSITE" id="PS51764"/>
    </source>
</evidence>